<dbReference type="AlphaFoldDB" id="A0A5J9SIB6"/>
<evidence type="ECO:0000313" key="3">
    <source>
        <dbReference type="Proteomes" id="UP000324897"/>
    </source>
</evidence>
<name>A0A5J9SIB6_9POAL</name>
<comment type="caution">
    <text evidence="2">The sequence shown here is derived from an EMBL/GenBank/DDBJ whole genome shotgun (WGS) entry which is preliminary data.</text>
</comment>
<keyword evidence="3" id="KW-1185">Reference proteome</keyword>
<feature type="region of interest" description="Disordered" evidence="1">
    <location>
        <begin position="1"/>
        <end position="143"/>
    </location>
</feature>
<reference evidence="2 3" key="1">
    <citation type="journal article" date="2019" name="Sci. Rep.">
        <title>A high-quality genome of Eragrostis curvula grass provides insights into Poaceae evolution and supports new strategies to enhance forage quality.</title>
        <authorList>
            <person name="Carballo J."/>
            <person name="Santos B.A.C.M."/>
            <person name="Zappacosta D."/>
            <person name="Garbus I."/>
            <person name="Selva J.P."/>
            <person name="Gallo C.A."/>
            <person name="Diaz A."/>
            <person name="Albertini E."/>
            <person name="Caccamo M."/>
            <person name="Echenique V."/>
        </authorList>
    </citation>
    <scope>NUCLEOTIDE SEQUENCE [LARGE SCALE GENOMIC DNA]</scope>
    <source>
        <strain evidence="3">cv. Victoria</strain>
        <tissue evidence="2">Leaf</tissue>
    </source>
</reference>
<gene>
    <name evidence="2" type="ORF">EJB05_56085</name>
</gene>
<dbReference type="Proteomes" id="UP000324897">
    <property type="component" value="Unassembled WGS sequence"/>
</dbReference>
<proteinExistence type="predicted"/>
<evidence type="ECO:0000313" key="2">
    <source>
        <dbReference type="EMBL" id="TVT98588.1"/>
    </source>
</evidence>
<accession>A0A5J9SIB6</accession>
<feature type="compositionally biased region" description="Pro residues" evidence="1">
    <location>
        <begin position="94"/>
        <end position="111"/>
    </location>
</feature>
<feature type="compositionally biased region" description="Low complexity" evidence="1">
    <location>
        <begin position="14"/>
        <end position="29"/>
    </location>
</feature>
<feature type="compositionally biased region" description="Basic residues" evidence="1">
    <location>
        <begin position="60"/>
        <end position="71"/>
    </location>
</feature>
<dbReference type="Gramene" id="TVT98588">
    <property type="protein sequence ID" value="TVT98588"/>
    <property type="gene ID" value="EJB05_56085"/>
</dbReference>
<protein>
    <submittedName>
        <fullName evidence="2">Uncharacterized protein</fullName>
    </submittedName>
</protein>
<feature type="non-terminal residue" evidence="2">
    <location>
        <position position="1"/>
    </location>
</feature>
<dbReference type="EMBL" id="RWGY01000830">
    <property type="protein sequence ID" value="TVT98588.1"/>
    <property type="molecule type" value="Genomic_DNA"/>
</dbReference>
<evidence type="ECO:0000256" key="1">
    <source>
        <dbReference type="SAM" id="MobiDB-lite"/>
    </source>
</evidence>
<organism evidence="2 3">
    <name type="scientific">Eragrostis curvula</name>
    <name type="common">weeping love grass</name>
    <dbReference type="NCBI Taxonomy" id="38414"/>
    <lineage>
        <taxon>Eukaryota</taxon>
        <taxon>Viridiplantae</taxon>
        <taxon>Streptophyta</taxon>
        <taxon>Embryophyta</taxon>
        <taxon>Tracheophyta</taxon>
        <taxon>Spermatophyta</taxon>
        <taxon>Magnoliopsida</taxon>
        <taxon>Liliopsida</taxon>
        <taxon>Poales</taxon>
        <taxon>Poaceae</taxon>
        <taxon>PACMAD clade</taxon>
        <taxon>Chloridoideae</taxon>
        <taxon>Eragrostideae</taxon>
        <taxon>Eragrostidinae</taxon>
        <taxon>Eragrostis</taxon>
    </lineage>
</organism>
<sequence length="143" mass="15336">MCPTAGAGPCRSGLRLPASAASTPSRATRVVNSAPGSLRLVIDSAPGTQARPCTGSVSRRLPRSARRRHRSILPPSPDRLHFHVLPGVLRRVPSPSPSRPSPRPAPLPHLRPPSRATRITRAGSDREYSVRNKLAGQVERGSR</sequence>